<evidence type="ECO:0000256" key="1">
    <source>
        <dbReference type="SAM" id="SignalP"/>
    </source>
</evidence>
<reference evidence="2 3" key="1">
    <citation type="submission" date="2013-11" db="EMBL/GenBank/DDBJ databases">
        <title>Genomic analysis of Pelistega sp. HM-7.</title>
        <authorList>
            <person name="Kumbhare S.V."/>
            <person name="Shetty S.A."/>
            <person name="Sharma O."/>
            <person name="Dhotre D.P."/>
        </authorList>
    </citation>
    <scope>NUCLEOTIDE SEQUENCE [LARGE SCALE GENOMIC DNA]</scope>
    <source>
        <strain evidence="2 3">HM-7</strain>
    </source>
</reference>
<keyword evidence="1" id="KW-0732">Signal</keyword>
<dbReference type="RefSeq" id="WP_023953405.1">
    <property type="nucleotide sequence ID" value="NZ_AYSV01000140.1"/>
</dbReference>
<dbReference type="AlphaFoldDB" id="V8FS68"/>
<comment type="caution">
    <text evidence="2">The sequence shown here is derived from an EMBL/GenBank/DDBJ whole genome shotgun (WGS) entry which is preliminary data.</text>
</comment>
<gene>
    <name evidence="2" type="ORF">V757_12505</name>
</gene>
<evidence type="ECO:0000313" key="2">
    <source>
        <dbReference type="EMBL" id="ETD66538.1"/>
    </source>
</evidence>
<dbReference type="Proteomes" id="UP000018766">
    <property type="component" value="Unassembled WGS sequence"/>
</dbReference>
<evidence type="ECO:0000313" key="3">
    <source>
        <dbReference type="Proteomes" id="UP000018766"/>
    </source>
</evidence>
<name>V8FS68_9BURK</name>
<sequence>MLKKTIITLILSLPLSVWAQPKGGAIAQQELIQALNAFANASCLAEQKDSYLKKTGEAWANSLMEGNSEFNPEEVLIPLSETVDKAIANTTAYVIRYEASPTGDLELPIAYCFDVIHQPNVQALIRELSKKYSRLGKKPN</sequence>
<accession>V8FS68</accession>
<dbReference type="EMBL" id="AYSV01000140">
    <property type="protein sequence ID" value="ETD66538.1"/>
    <property type="molecule type" value="Genomic_DNA"/>
</dbReference>
<feature type="signal peptide" evidence="1">
    <location>
        <begin position="1"/>
        <end position="19"/>
    </location>
</feature>
<protein>
    <submittedName>
        <fullName evidence="2">Uncharacterized protein</fullName>
    </submittedName>
</protein>
<feature type="chain" id="PRO_5004768973" evidence="1">
    <location>
        <begin position="20"/>
        <end position="140"/>
    </location>
</feature>
<keyword evidence="3" id="KW-1185">Reference proteome</keyword>
<organism evidence="2 3">
    <name type="scientific">Pelistega indica</name>
    <dbReference type="NCBI Taxonomy" id="1414851"/>
    <lineage>
        <taxon>Bacteria</taxon>
        <taxon>Pseudomonadati</taxon>
        <taxon>Pseudomonadota</taxon>
        <taxon>Betaproteobacteria</taxon>
        <taxon>Burkholderiales</taxon>
        <taxon>Alcaligenaceae</taxon>
        <taxon>Pelistega</taxon>
    </lineage>
</organism>
<dbReference type="PATRIC" id="fig|1414851.3.peg.2599"/>
<dbReference type="OrthoDB" id="8394177at2"/>
<proteinExistence type="predicted"/>